<dbReference type="AlphaFoldDB" id="A0AAU9U212"/>
<dbReference type="CDD" id="cd19744">
    <property type="entry name" value="bHLH_TS_dAS-C_like"/>
    <property type="match status" value="1"/>
</dbReference>
<dbReference type="Pfam" id="PF00010">
    <property type="entry name" value="HLH"/>
    <property type="match status" value="1"/>
</dbReference>
<comment type="caution">
    <text evidence="4">The sequence shown here is derived from an EMBL/GenBank/DDBJ whole genome shotgun (WGS) entry which is preliminary data.</text>
</comment>
<name>A0AAU9U212_EUPED</name>
<keyword evidence="1" id="KW-0524">Neurogenesis</keyword>
<reference evidence="4" key="1">
    <citation type="submission" date="2022-03" db="EMBL/GenBank/DDBJ databases">
        <authorList>
            <person name="Tunstrom K."/>
        </authorList>
    </citation>
    <scope>NUCLEOTIDE SEQUENCE</scope>
</reference>
<dbReference type="PANTHER" id="PTHR13935">
    <property type="entry name" value="ACHAETE-SCUTE TRANSCRIPTION FACTOR-RELATED"/>
    <property type="match status" value="1"/>
</dbReference>
<keyword evidence="5" id="KW-1185">Reference proteome</keyword>
<proteinExistence type="predicted"/>
<dbReference type="InterPro" id="IPR015660">
    <property type="entry name" value="MASH1/Ascl1a-like"/>
</dbReference>
<dbReference type="GO" id="GO:0007399">
    <property type="term" value="P:nervous system development"/>
    <property type="evidence" value="ECO:0007669"/>
    <property type="project" value="UniProtKB-KW"/>
</dbReference>
<dbReference type="PANTHER" id="PTHR13935:SF106">
    <property type="entry name" value="ACHAETE-SCUTE COMPLEX PROTEIN T5-RELATED"/>
    <property type="match status" value="1"/>
</dbReference>
<dbReference type="GO" id="GO:0045944">
    <property type="term" value="P:positive regulation of transcription by RNA polymerase II"/>
    <property type="evidence" value="ECO:0007669"/>
    <property type="project" value="TreeGrafter"/>
</dbReference>
<accession>A0AAU9U212</accession>
<dbReference type="GO" id="GO:0000981">
    <property type="term" value="F:DNA-binding transcription factor activity, RNA polymerase II-specific"/>
    <property type="evidence" value="ECO:0007669"/>
    <property type="project" value="TreeGrafter"/>
</dbReference>
<dbReference type="SUPFAM" id="SSF47459">
    <property type="entry name" value="HLH, helix-loop-helix DNA-binding domain"/>
    <property type="match status" value="1"/>
</dbReference>
<dbReference type="InterPro" id="IPR011598">
    <property type="entry name" value="bHLH_dom"/>
</dbReference>
<dbReference type="SMART" id="SM00353">
    <property type="entry name" value="HLH"/>
    <property type="match status" value="1"/>
</dbReference>
<dbReference type="GO" id="GO:0046983">
    <property type="term" value="F:protein dimerization activity"/>
    <property type="evidence" value="ECO:0007669"/>
    <property type="project" value="InterPro"/>
</dbReference>
<keyword evidence="2" id="KW-0238">DNA-binding</keyword>
<dbReference type="GO" id="GO:0000977">
    <property type="term" value="F:RNA polymerase II transcription regulatory region sequence-specific DNA binding"/>
    <property type="evidence" value="ECO:0007669"/>
    <property type="project" value="TreeGrafter"/>
</dbReference>
<feature type="domain" description="BHLH" evidence="3">
    <location>
        <begin position="58"/>
        <end position="121"/>
    </location>
</feature>
<evidence type="ECO:0000259" key="3">
    <source>
        <dbReference type="PROSITE" id="PS50888"/>
    </source>
</evidence>
<gene>
    <name evidence="4" type="ORF">EEDITHA_LOCUS7948</name>
</gene>
<evidence type="ECO:0000313" key="5">
    <source>
        <dbReference type="Proteomes" id="UP001153954"/>
    </source>
</evidence>
<dbReference type="PROSITE" id="PS50888">
    <property type="entry name" value="BHLH"/>
    <property type="match status" value="1"/>
</dbReference>
<dbReference type="Gene3D" id="4.10.280.10">
    <property type="entry name" value="Helix-loop-helix DNA-binding domain"/>
    <property type="match status" value="1"/>
</dbReference>
<sequence>MCIQRHVKNYKDTYSSHYKNELPKFVPIAPNTDESLDMDCTLNKKYTYKYNYSGAQAASIARRNARERNRVKQVNDGFNALRKRLPMAIVNALSSGARRGSGKKLSKVDTLRMVVEYIRYLENLIEESDAALGIIQESKIAINKSLHNEIDEEIFDGRISPYSESIPSPTDSDCSSGISSNGSAKNDYYQNNQFSEIVTVDDNELLDAITWWQQK</sequence>
<organism evidence="4 5">
    <name type="scientific">Euphydryas editha</name>
    <name type="common">Edith's checkerspot</name>
    <dbReference type="NCBI Taxonomy" id="104508"/>
    <lineage>
        <taxon>Eukaryota</taxon>
        <taxon>Metazoa</taxon>
        <taxon>Ecdysozoa</taxon>
        <taxon>Arthropoda</taxon>
        <taxon>Hexapoda</taxon>
        <taxon>Insecta</taxon>
        <taxon>Pterygota</taxon>
        <taxon>Neoptera</taxon>
        <taxon>Endopterygota</taxon>
        <taxon>Lepidoptera</taxon>
        <taxon>Glossata</taxon>
        <taxon>Ditrysia</taxon>
        <taxon>Papilionoidea</taxon>
        <taxon>Nymphalidae</taxon>
        <taxon>Nymphalinae</taxon>
        <taxon>Euphydryas</taxon>
    </lineage>
</organism>
<evidence type="ECO:0000256" key="1">
    <source>
        <dbReference type="ARBA" id="ARBA00022902"/>
    </source>
</evidence>
<dbReference type="GO" id="GO:0090575">
    <property type="term" value="C:RNA polymerase II transcription regulator complex"/>
    <property type="evidence" value="ECO:0007669"/>
    <property type="project" value="TreeGrafter"/>
</dbReference>
<dbReference type="EMBL" id="CAKOGL010000011">
    <property type="protein sequence ID" value="CAH2092162.1"/>
    <property type="molecule type" value="Genomic_DNA"/>
</dbReference>
<evidence type="ECO:0000256" key="2">
    <source>
        <dbReference type="ARBA" id="ARBA00023125"/>
    </source>
</evidence>
<evidence type="ECO:0000313" key="4">
    <source>
        <dbReference type="EMBL" id="CAH2092162.1"/>
    </source>
</evidence>
<protein>
    <recommendedName>
        <fullName evidence="3">BHLH domain-containing protein</fullName>
    </recommendedName>
</protein>
<dbReference type="Proteomes" id="UP001153954">
    <property type="component" value="Unassembled WGS sequence"/>
</dbReference>
<dbReference type="InterPro" id="IPR036638">
    <property type="entry name" value="HLH_DNA-bd_sf"/>
</dbReference>